<dbReference type="Proteomes" id="UP000184275">
    <property type="component" value="Unassembled WGS sequence"/>
</dbReference>
<reference evidence="2" key="1">
    <citation type="submission" date="2016-11" db="EMBL/GenBank/DDBJ databases">
        <authorList>
            <person name="Varghese N."/>
            <person name="Submissions S."/>
        </authorList>
    </citation>
    <scope>NUCLEOTIDE SEQUENCE [LARGE SCALE GENOMIC DNA]</scope>
    <source>
        <strain evidence="2">UWOS</strain>
    </source>
</reference>
<dbReference type="AlphaFoldDB" id="A0A1M6QP67"/>
<gene>
    <name evidence="1" type="ORF">SAMN05720469_102176</name>
</gene>
<organism evidence="1 2">
    <name type="scientific">Fibrobacter intestinalis</name>
    <dbReference type="NCBI Taxonomy" id="28122"/>
    <lineage>
        <taxon>Bacteria</taxon>
        <taxon>Pseudomonadati</taxon>
        <taxon>Fibrobacterota</taxon>
        <taxon>Fibrobacteria</taxon>
        <taxon>Fibrobacterales</taxon>
        <taxon>Fibrobacteraceae</taxon>
        <taxon>Fibrobacter</taxon>
    </lineage>
</organism>
<evidence type="ECO:0000313" key="2">
    <source>
        <dbReference type="Proteomes" id="UP000184275"/>
    </source>
</evidence>
<evidence type="ECO:0000313" key="1">
    <source>
        <dbReference type="EMBL" id="SHK21880.1"/>
    </source>
</evidence>
<accession>A0A1M6QP67</accession>
<name>A0A1M6QP67_9BACT</name>
<proteinExistence type="predicted"/>
<dbReference type="EMBL" id="FRAW01000002">
    <property type="protein sequence ID" value="SHK21880.1"/>
    <property type="molecule type" value="Genomic_DNA"/>
</dbReference>
<keyword evidence="2" id="KW-1185">Reference proteome</keyword>
<sequence length="200" mass="22821">MQLNAEDGGKRKFICVQLPEATAEDSEAYKAGYKNICEIGKERIRRAGKKIKEEFGEKAKDLDIGFRVLKLAESNMKDVYYSPAETDSADIFDANNVKEDRTPLDLLFQVMPECNLPLSSKIEERTIEGKTVYFVNGNYLVACFDEGITEKLIKSVIDVPDSDKPYYFYMRGLGLESDKVLDNFEQLFVHYSPTTKRKVI</sequence>
<protein>
    <submittedName>
        <fullName evidence="1">Uncharacterized protein</fullName>
    </submittedName>
</protein>